<evidence type="ECO:0000313" key="2">
    <source>
        <dbReference type="Proteomes" id="UP000593591"/>
    </source>
</evidence>
<dbReference type="EMBL" id="CP031517">
    <property type="protein sequence ID" value="QOS39203.1"/>
    <property type="molecule type" value="Genomic_DNA"/>
</dbReference>
<dbReference type="PROSITE" id="PS51257">
    <property type="entry name" value="PROKAR_LIPOPROTEIN"/>
    <property type="match status" value="1"/>
</dbReference>
<dbReference type="Proteomes" id="UP000593591">
    <property type="component" value="Chromosome"/>
</dbReference>
<evidence type="ECO:0000313" key="1">
    <source>
        <dbReference type="EMBL" id="QOS39203.1"/>
    </source>
</evidence>
<name>A0A7M1XIF9_9SPIR</name>
<gene>
    <name evidence="1" type="ORF">DYE49_01530</name>
</gene>
<reference evidence="1 2" key="1">
    <citation type="submission" date="2018-08" db="EMBL/GenBank/DDBJ databases">
        <title>The first complete genome of Treponema rectale (CHPAT), a commensal spirochete of the bovine rectum.</title>
        <authorList>
            <person name="Staton G.J."/>
            <person name="Clegg S.R."/>
            <person name="Carter S.D."/>
            <person name="Radford A.D."/>
            <person name="Darby A."/>
            <person name="Hall N."/>
            <person name="Birtles R.J."/>
            <person name="Evans N.J."/>
        </authorList>
    </citation>
    <scope>NUCLEOTIDE SEQUENCE [LARGE SCALE GENOMIC DNA]</scope>
    <source>
        <strain evidence="1 2">CHPA</strain>
    </source>
</reference>
<dbReference type="KEGG" id="trc:DYE49_01530"/>
<sequence length="176" mass="20461">MKAKFFKILAITLPLFTSCGKPSVSPVPFSWPFDPDASYRAITDEMAKIENFIKEAEKEESKLYVKYIHDEYHTEYIDNENLFVTELKDIEFQPLDPEYVHEWATDKTSFTVSFIDKEYFFKLKEDLTDVIVSASIDNPDSPYDVRSRQAYRISKESGSHLLKIVNSIIDGYTSQE</sequence>
<accession>A0A7M1XIF9</accession>
<organism evidence="1 2">
    <name type="scientific">Treponema rectale</name>
    <dbReference type="NCBI Taxonomy" id="744512"/>
    <lineage>
        <taxon>Bacteria</taxon>
        <taxon>Pseudomonadati</taxon>
        <taxon>Spirochaetota</taxon>
        <taxon>Spirochaetia</taxon>
        <taxon>Spirochaetales</taxon>
        <taxon>Treponemataceae</taxon>
        <taxon>Treponema</taxon>
    </lineage>
</organism>
<proteinExistence type="predicted"/>
<protein>
    <recommendedName>
        <fullName evidence="3">Lipoprotein</fullName>
    </recommendedName>
</protein>
<dbReference type="AlphaFoldDB" id="A0A7M1XIF9"/>
<evidence type="ECO:0008006" key="3">
    <source>
        <dbReference type="Google" id="ProtNLM"/>
    </source>
</evidence>